<evidence type="ECO:0000313" key="1">
    <source>
        <dbReference type="EMBL" id="GAL17627.1"/>
    </source>
</evidence>
<protein>
    <submittedName>
        <fullName evidence="1">Uncharacterized protein</fullName>
    </submittedName>
</protein>
<evidence type="ECO:0000313" key="2">
    <source>
        <dbReference type="Proteomes" id="UP000029228"/>
    </source>
</evidence>
<reference evidence="1 2" key="1">
    <citation type="submission" date="2014-09" db="EMBL/GenBank/DDBJ databases">
        <title>Vibrio maritimus JCM 19235. (C45) whole genome shotgun sequence.</title>
        <authorList>
            <person name="Sawabe T."/>
            <person name="Meirelles P."/>
            <person name="Nakanishi M."/>
            <person name="Sayaka M."/>
            <person name="Hattori M."/>
            <person name="Ohkuma M."/>
        </authorList>
    </citation>
    <scope>NUCLEOTIDE SEQUENCE [LARGE SCALE GENOMIC DNA]</scope>
    <source>
        <strain evidence="2">JCM19235</strain>
    </source>
</reference>
<dbReference type="Proteomes" id="UP000029228">
    <property type="component" value="Unassembled WGS sequence"/>
</dbReference>
<dbReference type="STRING" id="990268.JCM19235_6180"/>
<gene>
    <name evidence="1" type="ORF">JCM19235_6180</name>
</gene>
<sequence>MFCYMMVTNETSGIFDMIFSHRLHTPTVKLFLLATLA</sequence>
<dbReference type="EMBL" id="BBMR01000002">
    <property type="protein sequence ID" value="GAL17627.1"/>
    <property type="molecule type" value="Genomic_DNA"/>
</dbReference>
<reference evidence="1 2" key="2">
    <citation type="submission" date="2014-09" db="EMBL/GenBank/DDBJ databases">
        <authorList>
            <consortium name="NBRP consortium"/>
            <person name="Sawabe T."/>
            <person name="Meirelles P."/>
            <person name="Nakanishi M."/>
            <person name="Sayaka M."/>
            <person name="Hattori M."/>
            <person name="Ohkuma M."/>
        </authorList>
    </citation>
    <scope>NUCLEOTIDE SEQUENCE [LARGE SCALE GENOMIC DNA]</scope>
    <source>
        <strain evidence="2">JCM19235</strain>
    </source>
</reference>
<organism evidence="1 2">
    <name type="scientific">Vibrio maritimus</name>
    <dbReference type="NCBI Taxonomy" id="990268"/>
    <lineage>
        <taxon>Bacteria</taxon>
        <taxon>Pseudomonadati</taxon>
        <taxon>Pseudomonadota</taxon>
        <taxon>Gammaproteobacteria</taxon>
        <taxon>Vibrionales</taxon>
        <taxon>Vibrionaceae</taxon>
        <taxon>Vibrio</taxon>
    </lineage>
</organism>
<proteinExistence type="predicted"/>
<accession>A0A090SDN1</accession>
<dbReference type="AlphaFoldDB" id="A0A090SDN1"/>
<name>A0A090SDN1_9VIBR</name>
<comment type="caution">
    <text evidence="1">The sequence shown here is derived from an EMBL/GenBank/DDBJ whole genome shotgun (WGS) entry which is preliminary data.</text>
</comment>
<keyword evidence="2" id="KW-1185">Reference proteome</keyword>